<sequence length="108" mass="11350">MRSVGSWLGCFGGGRTLTPTPAPRPSPRQRRGRSKARAPVARNQCLIAPGGAGLWCVSGKGLCASGHRACLGCWMSAPGRCRRTGRPGLGPAPGRSARRGCRVRAWRG</sequence>
<reference evidence="2 3" key="1">
    <citation type="submission" date="2016-08" db="EMBL/GenBank/DDBJ databases">
        <title>Evolution of the type three secretion system and type three effector repertoires in Xanthomonas.</title>
        <authorList>
            <person name="Merda D."/>
            <person name="Briand M."/>
            <person name="Bosis E."/>
            <person name="Rousseau C."/>
            <person name="Portier P."/>
            <person name="Jacques M.-A."/>
            <person name="Fischer-Le Saux M."/>
        </authorList>
    </citation>
    <scope>NUCLEOTIDE SEQUENCE [LARGE SCALE GENOMIC DNA]</scope>
    <source>
        <strain evidence="2 3">CFBP 7645</strain>
    </source>
</reference>
<evidence type="ECO:0000313" key="2">
    <source>
        <dbReference type="EMBL" id="PPU09823.1"/>
    </source>
</evidence>
<name>A0A2S7AIT8_9XANT</name>
<dbReference type="EMBL" id="MIGY01000001">
    <property type="protein sequence ID" value="PPU09823.1"/>
    <property type="molecule type" value="Genomic_DNA"/>
</dbReference>
<feature type="compositionally biased region" description="Basic residues" evidence="1">
    <location>
        <begin position="96"/>
        <end position="108"/>
    </location>
</feature>
<organism evidence="2 3">
    <name type="scientific">Xanthomonas arboricola</name>
    <dbReference type="NCBI Taxonomy" id="56448"/>
    <lineage>
        <taxon>Bacteria</taxon>
        <taxon>Pseudomonadati</taxon>
        <taxon>Pseudomonadota</taxon>
        <taxon>Gammaproteobacteria</taxon>
        <taxon>Lysobacterales</taxon>
        <taxon>Lysobacteraceae</taxon>
        <taxon>Xanthomonas</taxon>
    </lineage>
</organism>
<evidence type="ECO:0000313" key="3">
    <source>
        <dbReference type="Proteomes" id="UP000239204"/>
    </source>
</evidence>
<feature type="compositionally biased region" description="Basic residues" evidence="1">
    <location>
        <begin position="27"/>
        <end position="36"/>
    </location>
</feature>
<dbReference type="AlphaFoldDB" id="A0A2S7AIT8"/>
<proteinExistence type="predicted"/>
<feature type="region of interest" description="Disordered" evidence="1">
    <location>
        <begin position="84"/>
        <end position="108"/>
    </location>
</feature>
<protein>
    <submittedName>
        <fullName evidence="2">Uncharacterized protein</fullName>
    </submittedName>
</protein>
<accession>A0A2S7AIT8</accession>
<gene>
    <name evidence="2" type="ORF">XarjCFBP7645_06050</name>
</gene>
<feature type="region of interest" description="Disordered" evidence="1">
    <location>
        <begin position="1"/>
        <end position="39"/>
    </location>
</feature>
<evidence type="ECO:0000256" key="1">
    <source>
        <dbReference type="SAM" id="MobiDB-lite"/>
    </source>
</evidence>
<dbReference type="Proteomes" id="UP000239204">
    <property type="component" value="Unassembled WGS sequence"/>
</dbReference>
<comment type="caution">
    <text evidence="2">The sequence shown here is derived from an EMBL/GenBank/DDBJ whole genome shotgun (WGS) entry which is preliminary data.</text>
</comment>